<keyword evidence="12" id="KW-1185">Reference proteome</keyword>
<organism evidence="11 12">
    <name type="scientific">Pelagomonas calceolata</name>
    <dbReference type="NCBI Taxonomy" id="35677"/>
    <lineage>
        <taxon>Eukaryota</taxon>
        <taxon>Sar</taxon>
        <taxon>Stramenopiles</taxon>
        <taxon>Ochrophyta</taxon>
        <taxon>Pelagophyceae</taxon>
        <taxon>Pelagomonadales</taxon>
        <taxon>Pelagomonadaceae</taxon>
        <taxon>Pelagomonas</taxon>
    </lineage>
</organism>
<dbReference type="Proteomes" id="UP000789595">
    <property type="component" value="Unassembled WGS sequence"/>
</dbReference>
<evidence type="ECO:0000313" key="12">
    <source>
        <dbReference type="Proteomes" id="UP000789595"/>
    </source>
</evidence>
<dbReference type="AlphaFoldDB" id="A0A8J2SBU7"/>
<comment type="caution">
    <text evidence="11">The sequence shown here is derived from an EMBL/GenBank/DDBJ whole genome shotgun (WGS) entry which is preliminary data.</text>
</comment>
<dbReference type="GO" id="GO:0016020">
    <property type="term" value="C:membrane"/>
    <property type="evidence" value="ECO:0007669"/>
    <property type="project" value="InterPro"/>
</dbReference>
<evidence type="ECO:0000256" key="2">
    <source>
        <dbReference type="ARBA" id="ARBA00007809"/>
    </source>
</evidence>
<keyword evidence="7 9" id="KW-1133">Transmembrane helix</keyword>
<dbReference type="GO" id="GO:0051119">
    <property type="term" value="F:sugar transmembrane transporter activity"/>
    <property type="evidence" value="ECO:0007669"/>
    <property type="project" value="InterPro"/>
</dbReference>
<proteinExistence type="inferred from homology"/>
<dbReference type="PANTHER" id="PTHR10791:SF224">
    <property type="entry name" value="SUGAR TRANSPORTER SWEET"/>
    <property type="match status" value="1"/>
</dbReference>
<evidence type="ECO:0000256" key="4">
    <source>
        <dbReference type="ARBA" id="ARBA00022597"/>
    </source>
</evidence>
<keyword evidence="3" id="KW-0813">Transport</keyword>
<keyword evidence="5 9" id="KW-0812">Transmembrane</keyword>
<dbReference type="PANTHER" id="PTHR10791">
    <property type="entry name" value="RAG1-ACTIVATING PROTEIN 1"/>
    <property type="match status" value="1"/>
</dbReference>
<dbReference type="InterPro" id="IPR047664">
    <property type="entry name" value="SWEET"/>
</dbReference>
<dbReference type="Pfam" id="PF03083">
    <property type="entry name" value="MtN3_slv"/>
    <property type="match status" value="2"/>
</dbReference>
<evidence type="ECO:0000256" key="3">
    <source>
        <dbReference type="ARBA" id="ARBA00022448"/>
    </source>
</evidence>
<comment type="similarity">
    <text evidence="2">Belongs to the SWEET sugar transporter family.</text>
</comment>
<gene>
    <name evidence="11" type="ORF">PECAL_2P17900</name>
</gene>
<dbReference type="Gene3D" id="1.20.1280.290">
    <property type="match status" value="2"/>
</dbReference>
<dbReference type="OrthoDB" id="409725at2759"/>
<dbReference type="EMBL" id="CAKKNE010000002">
    <property type="protein sequence ID" value="CAH0368713.1"/>
    <property type="molecule type" value="Genomic_DNA"/>
</dbReference>
<evidence type="ECO:0000256" key="6">
    <source>
        <dbReference type="ARBA" id="ARBA00022737"/>
    </source>
</evidence>
<reference evidence="11" key="1">
    <citation type="submission" date="2021-11" db="EMBL/GenBank/DDBJ databases">
        <authorList>
            <consortium name="Genoscope - CEA"/>
            <person name="William W."/>
        </authorList>
    </citation>
    <scope>NUCLEOTIDE SEQUENCE</scope>
</reference>
<evidence type="ECO:0000313" key="11">
    <source>
        <dbReference type="EMBL" id="CAH0368713.1"/>
    </source>
</evidence>
<feature type="transmembrane region" description="Helical" evidence="9">
    <location>
        <begin position="169"/>
        <end position="189"/>
    </location>
</feature>
<feature type="transmembrane region" description="Helical" evidence="9">
    <location>
        <begin position="265"/>
        <end position="282"/>
    </location>
</feature>
<evidence type="ECO:0000256" key="1">
    <source>
        <dbReference type="ARBA" id="ARBA00004127"/>
    </source>
</evidence>
<feature type="transmembrane region" description="Helical" evidence="9">
    <location>
        <begin position="288"/>
        <end position="305"/>
    </location>
</feature>
<name>A0A8J2SBU7_9STRA</name>
<dbReference type="InterPro" id="IPR004316">
    <property type="entry name" value="SWEET_rpt"/>
</dbReference>
<feature type="transmembrane region" description="Helical" evidence="9">
    <location>
        <begin position="201"/>
        <end position="220"/>
    </location>
</feature>
<feature type="transmembrane region" description="Helical" evidence="9">
    <location>
        <begin position="143"/>
        <end position="163"/>
    </location>
</feature>
<evidence type="ECO:0000256" key="7">
    <source>
        <dbReference type="ARBA" id="ARBA00022989"/>
    </source>
</evidence>
<keyword evidence="8 9" id="KW-0472">Membrane</keyword>
<feature type="signal peptide" evidence="10">
    <location>
        <begin position="1"/>
        <end position="15"/>
    </location>
</feature>
<keyword evidence="6" id="KW-0677">Repeat</keyword>
<evidence type="ECO:0000256" key="10">
    <source>
        <dbReference type="SAM" id="SignalP"/>
    </source>
</evidence>
<feature type="transmembrane region" description="Helical" evidence="9">
    <location>
        <begin position="106"/>
        <end position="131"/>
    </location>
</feature>
<sequence>MKSIALLILVTCTSALRRHRLETTAATLRGGEGRWRKVKGGASSLRSSARAWADYLTGANVTTNITTWTRPKKKLKKPSVGPEDQYEVAEAFAEAARAVTRPSLRVIATTVVPACGAVLANGMFLASWPAVAQARTSKQLGALNPLPFAFTFANCVGWLHYGFVCRNHYVFWSNALGCVLGLLYTTTALKLGCPDVVERVAVGGLVIHIGAAYVTGLRLASPAKRKLCAGLVANFILLCYYAAPLSTVAAVVVRSRDASSISGPLVLVNAGNGLLWTVYGAAVEDALVWAPNLAGVALAAAQLALKLAFRGARASTTAVAATAAKGVT</sequence>
<evidence type="ECO:0000256" key="5">
    <source>
        <dbReference type="ARBA" id="ARBA00022692"/>
    </source>
</evidence>
<dbReference type="GO" id="GO:0012505">
    <property type="term" value="C:endomembrane system"/>
    <property type="evidence" value="ECO:0007669"/>
    <property type="project" value="UniProtKB-SubCell"/>
</dbReference>
<accession>A0A8J2SBU7</accession>
<evidence type="ECO:0000256" key="8">
    <source>
        <dbReference type="ARBA" id="ARBA00023136"/>
    </source>
</evidence>
<feature type="transmembrane region" description="Helical" evidence="9">
    <location>
        <begin position="232"/>
        <end position="253"/>
    </location>
</feature>
<comment type="subcellular location">
    <subcellularLocation>
        <location evidence="1">Endomembrane system</location>
        <topology evidence="1">Multi-pass membrane protein</topology>
    </subcellularLocation>
</comment>
<keyword evidence="4" id="KW-0762">Sugar transport</keyword>
<keyword evidence="10" id="KW-0732">Signal</keyword>
<feature type="chain" id="PRO_5035213125" description="Bidirectional sugar transporter SWEET" evidence="10">
    <location>
        <begin position="16"/>
        <end position="328"/>
    </location>
</feature>
<protein>
    <recommendedName>
        <fullName evidence="13">Bidirectional sugar transporter SWEET</fullName>
    </recommendedName>
</protein>
<evidence type="ECO:0000256" key="9">
    <source>
        <dbReference type="SAM" id="Phobius"/>
    </source>
</evidence>
<evidence type="ECO:0008006" key="13">
    <source>
        <dbReference type="Google" id="ProtNLM"/>
    </source>
</evidence>